<evidence type="ECO:0000256" key="1">
    <source>
        <dbReference type="SAM" id="MobiDB-lite"/>
    </source>
</evidence>
<protein>
    <submittedName>
        <fullName evidence="2">Uncharacterized protein</fullName>
    </submittedName>
</protein>
<dbReference type="AlphaFoldDB" id="A0AAD2GD01"/>
<proteinExistence type="predicted"/>
<gene>
    <name evidence="2" type="ORF">CYCCA115_LOCUS24191</name>
</gene>
<feature type="region of interest" description="Disordered" evidence="1">
    <location>
        <begin position="67"/>
        <end position="94"/>
    </location>
</feature>
<organism evidence="2 3">
    <name type="scientific">Cylindrotheca closterium</name>
    <dbReference type="NCBI Taxonomy" id="2856"/>
    <lineage>
        <taxon>Eukaryota</taxon>
        <taxon>Sar</taxon>
        <taxon>Stramenopiles</taxon>
        <taxon>Ochrophyta</taxon>
        <taxon>Bacillariophyta</taxon>
        <taxon>Bacillariophyceae</taxon>
        <taxon>Bacillariophycidae</taxon>
        <taxon>Bacillariales</taxon>
        <taxon>Bacillariaceae</taxon>
        <taxon>Cylindrotheca</taxon>
    </lineage>
</organism>
<feature type="region of interest" description="Disordered" evidence="1">
    <location>
        <begin position="1"/>
        <end position="21"/>
    </location>
</feature>
<comment type="caution">
    <text evidence="2">The sequence shown here is derived from an EMBL/GenBank/DDBJ whole genome shotgun (WGS) entry which is preliminary data.</text>
</comment>
<evidence type="ECO:0000313" key="2">
    <source>
        <dbReference type="EMBL" id="CAJ1970168.1"/>
    </source>
</evidence>
<dbReference type="Proteomes" id="UP001295423">
    <property type="component" value="Unassembled WGS sequence"/>
</dbReference>
<reference evidence="2" key="1">
    <citation type="submission" date="2023-08" db="EMBL/GenBank/DDBJ databases">
        <authorList>
            <person name="Audoor S."/>
            <person name="Bilcke G."/>
        </authorList>
    </citation>
    <scope>NUCLEOTIDE SEQUENCE</scope>
</reference>
<keyword evidence="3" id="KW-1185">Reference proteome</keyword>
<evidence type="ECO:0000313" key="3">
    <source>
        <dbReference type="Proteomes" id="UP001295423"/>
    </source>
</evidence>
<accession>A0AAD2GD01</accession>
<feature type="compositionally biased region" description="Basic and acidic residues" evidence="1">
    <location>
        <begin position="69"/>
        <end position="83"/>
    </location>
</feature>
<sequence length="486" mass="54837">MTIAPSDTTTSNDSKAVASASTSLHEQVAQWESQLLNDYDNNMSLHDAQGLLMRCVKLSQVLVATVQKKQTEEQDQRDEKPDLKPSSPDQQEDDETMIPAVTNKQEPSALSSSIRVPSEVLRLLIPHLTAKELGRLFLLTSPQIVPMLGQNFVWKQLCLKLWPDCLTSSLGGADWWITANTTTITNNNNNNNKNNAFQWYFGQRQKSILLQENDRLQPLPKPRWNPDFLTLGIDIYNEKGEMVHTRTIDNFLSHVDDFCTNGTVTIHLEEPIPVGSLPTGRGCHCWNLPKSYPGWKARLHVFADNNTAIEGDDDNFDDTSATGRGTTTTTTASTHTTCFNGRQCHTLLDTNFSVWRGFSDNGELTFIQKERTKGLQLKDRGRFLQHRIVTGASKTPNWKNFLGLQAKVILVCEKTHDVVEDNYDSEHGNIPPTVGPIQQFGFTSLRIQVIRLHQNSVGNVQHSLYRKDYGWHTHGVELLHLLEELI</sequence>
<dbReference type="EMBL" id="CAKOGP040002469">
    <property type="protein sequence ID" value="CAJ1970168.1"/>
    <property type="molecule type" value="Genomic_DNA"/>
</dbReference>
<name>A0AAD2GD01_9STRA</name>